<dbReference type="PROSITE" id="PS51257">
    <property type="entry name" value="PROKAR_LIPOPROTEIN"/>
    <property type="match status" value="1"/>
</dbReference>
<keyword evidence="2" id="KW-1185">Reference proteome</keyword>
<name>A0A1G7EKF8_9FLAO</name>
<gene>
    <name evidence="1" type="ORF">SAMN05421544_11633</name>
</gene>
<dbReference type="Pfam" id="PF14109">
    <property type="entry name" value="GldH_lipo"/>
    <property type="match status" value="1"/>
</dbReference>
<keyword evidence="1" id="KW-0449">Lipoprotein</keyword>
<dbReference type="AlphaFoldDB" id="A0A1G7EKF8"/>
<evidence type="ECO:0000313" key="1">
    <source>
        <dbReference type="EMBL" id="SDE64191.1"/>
    </source>
</evidence>
<dbReference type="OrthoDB" id="982482at2"/>
<dbReference type="RefSeq" id="WP_092737462.1">
    <property type="nucleotide sequence ID" value="NZ_FNAS01000016.1"/>
</dbReference>
<proteinExistence type="predicted"/>
<accession>A0A1G7EKF8</accession>
<dbReference type="NCBIfam" id="TIGR03511">
    <property type="entry name" value="GldH_lipo"/>
    <property type="match status" value="1"/>
</dbReference>
<dbReference type="EMBL" id="FNAS01000016">
    <property type="protein sequence ID" value="SDE64191.1"/>
    <property type="molecule type" value="Genomic_DNA"/>
</dbReference>
<reference evidence="1 2" key="1">
    <citation type="submission" date="2016-10" db="EMBL/GenBank/DDBJ databases">
        <authorList>
            <person name="de Groot N.N."/>
        </authorList>
    </citation>
    <scope>NUCLEOTIDE SEQUENCE [LARGE SCALE GENOMIC DNA]</scope>
    <source>
        <strain evidence="1 2">DSM 24015</strain>
    </source>
</reference>
<dbReference type="Proteomes" id="UP000198517">
    <property type="component" value="Unassembled WGS sequence"/>
</dbReference>
<organism evidence="1 2">
    <name type="scientific">Riemerella columbipharyngis</name>
    <dbReference type="NCBI Taxonomy" id="1071918"/>
    <lineage>
        <taxon>Bacteria</taxon>
        <taxon>Pseudomonadati</taxon>
        <taxon>Bacteroidota</taxon>
        <taxon>Flavobacteriia</taxon>
        <taxon>Flavobacteriales</taxon>
        <taxon>Weeksellaceae</taxon>
        <taxon>Riemerella</taxon>
    </lineage>
</organism>
<evidence type="ECO:0000313" key="2">
    <source>
        <dbReference type="Proteomes" id="UP000198517"/>
    </source>
</evidence>
<dbReference type="STRING" id="1071918.SAMN05421544_11633"/>
<sequence length="155" mass="17980">MLIRSLYFCIFLIVLFSCKQDENDFVQVNAVNGKWNKNKVEKFDIEIKNAQIPKNIIFVVRNNNNYPYNNIFLISQIMFNDKFVGKADTLNYILAEPNGQWLGSGFGDTKEILFQYKTNYKFPKNGHYTISVKQAMRADTLKGIEDFGIKIQSAK</sequence>
<protein>
    <submittedName>
        <fullName evidence="1">Gliding motility-associated lipoprotein GldH</fullName>
    </submittedName>
</protein>
<dbReference type="InterPro" id="IPR020018">
    <property type="entry name" value="Motility-assoc_lipoprot_GldH"/>
</dbReference>